<comment type="caution">
    <text evidence="2">The sequence shown here is derived from an EMBL/GenBank/DDBJ whole genome shotgun (WGS) entry which is preliminary data.</text>
</comment>
<keyword evidence="3" id="KW-1185">Reference proteome</keyword>
<accession>A0AAW0GTW7</accession>
<proteinExistence type="predicted"/>
<evidence type="ECO:0000313" key="3">
    <source>
        <dbReference type="Proteomes" id="UP001385951"/>
    </source>
</evidence>
<evidence type="ECO:0000256" key="1">
    <source>
        <dbReference type="SAM" id="MobiDB-lite"/>
    </source>
</evidence>
<evidence type="ECO:0008006" key="4">
    <source>
        <dbReference type="Google" id="ProtNLM"/>
    </source>
</evidence>
<dbReference type="AlphaFoldDB" id="A0AAW0GTW7"/>
<reference evidence="2 3" key="1">
    <citation type="submission" date="2022-09" db="EMBL/GenBank/DDBJ databases">
        <authorList>
            <person name="Palmer J.M."/>
        </authorList>
    </citation>
    <scope>NUCLEOTIDE SEQUENCE [LARGE SCALE GENOMIC DNA]</scope>
    <source>
        <strain evidence="2 3">DSM 7382</strain>
    </source>
</reference>
<evidence type="ECO:0000313" key="2">
    <source>
        <dbReference type="EMBL" id="KAK7695522.1"/>
    </source>
</evidence>
<name>A0AAW0GTW7_9APHY</name>
<dbReference type="Proteomes" id="UP001385951">
    <property type="component" value="Unassembled WGS sequence"/>
</dbReference>
<organism evidence="2 3">
    <name type="scientific">Cerrena zonata</name>
    <dbReference type="NCBI Taxonomy" id="2478898"/>
    <lineage>
        <taxon>Eukaryota</taxon>
        <taxon>Fungi</taxon>
        <taxon>Dikarya</taxon>
        <taxon>Basidiomycota</taxon>
        <taxon>Agaricomycotina</taxon>
        <taxon>Agaricomycetes</taxon>
        <taxon>Polyporales</taxon>
        <taxon>Cerrenaceae</taxon>
        <taxon>Cerrena</taxon>
    </lineage>
</organism>
<feature type="region of interest" description="Disordered" evidence="1">
    <location>
        <begin position="32"/>
        <end position="56"/>
    </location>
</feature>
<gene>
    <name evidence="2" type="ORF">QCA50_000158</name>
</gene>
<sequence>MSDLYASLRVSPQKKRTLVVDSDDEDVLTPKRLRVAPPTPPATVTRRTIKPKPSATPLPSHLARLYTIQTALQHALSHALATCAISPTADTGIVRNVLNHHALSSYSGLTTKFSIDDLKRLCWLWEWDGKVLPLPPSS</sequence>
<dbReference type="EMBL" id="JASBNA010000001">
    <property type="protein sequence ID" value="KAK7695522.1"/>
    <property type="molecule type" value="Genomic_DNA"/>
</dbReference>
<protein>
    <recommendedName>
        <fullName evidence="4">DNA replication factor Cdt1 C-terminal domain-containing protein</fullName>
    </recommendedName>
</protein>